<feature type="transmembrane region" description="Helical" evidence="7">
    <location>
        <begin position="281"/>
        <end position="303"/>
    </location>
</feature>
<accession>A0A7X2TR47</accession>
<proteinExistence type="predicted"/>
<evidence type="ECO:0000256" key="1">
    <source>
        <dbReference type="ARBA" id="ARBA00004651"/>
    </source>
</evidence>
<dbReference type="AlphaFoldDB" id="A0A7X2TR47"/>
<dbReference type="GO" id="GO:0042910">
    <property type="term" value="F:xenobiotic transmembrane transporter activity"/>
    <property type="evidence" value="ECO:0007669"/>
    <property type="project" value="InterPro"/>
</dbReference>
<keyword evidence="3" id="KW-1003">Cell membrane</keyword>
<dbReference type="Proteomes" id="UP000460549">
    <property type="component" value="Unassembled WGS sequence"/>
</dbReference>
<organism evidence="8 9">
    <name type="scientific">Bullifex porci</name>
    <dbReference type="NCBI Taxonomy" id="2606638"/>
    <lineage>
        <taxon>Bacteria</taxon>
        <taxon>Pseudomonadati</taxon>
        <taxon>Spirochaetota</taxon>
        <taxon>Spirochaetia</taxon>
        <taxon>Spirochaetales</taxon>
        <taxon>Spirochaetaceae</taxon>
        <taxon>Bullifex</taxon>
    </lineage>
</organism>
<comment type="caution">
    <text evidence="8">The sequence shown here is derived from an EMBL/GenBank/DDBJ whole genome shotgun (WGS) entry which is preliminary data.</text>
</comment>
<dbReference type="InterPro" id="IPR052031">
    <property type="entry name" value="Membrane_Transporter-Flippase"/>
</dbReference>
<dbReference type="PANTHER" id="PTHR43549">
    <property type="entry name" value="MULTIDRUG RESISTANCE PROTEIN YPNP-RELATED"/>
    <property type="match status" value="1"/>
</dbReference>
<protein>
    <submittedName>
        <fullName evidence="8">MATE family efflux transporter</fullName>
    </submittedName>
</protein>
<evidence type="ECO:0000256" key="6">
    <source>
        <dbReference type="ARBA" id="ARBA00023136"/>
    </source>
</evidence>
<dbReference type="EMBL" id="VUNN01000028">
    <property type="protein sequence ID" value="MSU07146.1"/>
    <property type="molecule type" value="Genomic_DNA"/>
</dbReference>
<dbReference type="Pfam" id="PF01554">
    <property type="entry name" value="MatE"/>
    <property type="match status" value="2"/>
</dbReference>
<dbReference type="NCBIfam" id="TIGR00797">
    <property type="entry name" value="matE"/>
    <property type="match status" value="1"/>
</dbReference>
<feature type="transmembrane region" description="Helical" evidence="7">
    <location>
        <begin position="134"/>
        <end position="158"/>
    </location>
</feature>
<evidence type="ECO:0000256" key="4">
    <source>
        <dbReference type="ARBA" id="ARBA00022692"/>
    </source>
</evidence>
<dbReference type="InterPro" id="IPR048279">
    <property type="entry name" value="MdtK-like"/>
</dbReference>
<keyword evidence="5 7" id="KW-1133">Transmembrane helix</keyword>
<comment type="subcellular location">
    <subcellularLocation>
        <location evidence="1">Cell membrane</location>
        <topology evidence="1">Multi-pass membrane protein</topology>
    </subcellularLocation>
</comment>
<evidence type="ECO:0000256" key="3">
    <source>
        <dbReference type="ARBA" id="ARBA00022475"/>
    </source>
</evidence>
<dbReference type="GO" id="GO:0005886">
    <property type="term" value="C:plasma membrane"/>
    <property type="evidence" value="ECO:0007669"/>
    <property type="project" value="UniProtKB-SubCell"/>
</dbReference>
<evidence type="ECO:0000256" key="5">
    <source>
        <dbReference type="ARBA" id="ARBA00022989"/>
    </source>
</evidence>
<feature type="transmembrane region" description="Helical" evidence="7">
    <location>
        <begin position="422"/>
        <end position="438"/>
    </location>
</feature>
<feature type="transmembrane region" description="Helical" evidence="7">
    <location>
        <begin position="165"/>
        <end position="186"/>
    </location>
</feature>
<name>A0A7X2TR47_9SPIO</name>
<dbReference type="GO" id="GO:0015297">
    <property type="term" value="F:antiporter activity"/>
    <property type="evidence" value="ECO:0007669"/>
    <property type="project" value="InterPro"/>
</dbReference>
<evidence type="ECO:0000313" key="9">
    <source>
        <dbReference type="Proteomes" id="UP000460549"/>
    </source>
</evidence>
<dbReference type="CDD" id="cd13138">
    <property type="entry name" value="MATE_yoeA_like"/>
    <property type="match status" value="1"/>
</dbReference>
<dbReference type="PANTHER" id="PTHR43549:SF3">
    <property type="entry name" value="MULTIDRUG RESISTANCE PROTEIN YPNP-RELATED"/>
    <property type="match status" value="1"/>
</dbReference>
<sequence length="450" mass="48532">MEKDMTVGSPLKLLLSFTIPLFLGNLFQQIYSMVDTIVVGRFVGVDALAALGSVGGFAFMVVGFSIGLGNGFAVIVSQAFGAKDERLMKKSFAMSLILSLIIGALISIVFALFSKILLKLVNTPSNILDMANDYIFVIYIGLLTNIYYNLFASILRAVGDSKSPVLFLVISSILNVILDLALVLIIPLGCTGVALATVISQGISAIICYFYINKKLPILRPEKAHFKLDSHLIAKLLRIGLPGAIQFSVCAIGVIIVQIAINSFGSDIVAAYSVGNKIENIVTQFFPALGMAISTYAAQNLGAGKFDMIKKGFRSGFAIIVSWALISLLLAHTITKPLSYLFLDASTTDQSIIENAQLYMNTISVFFIPLGMIFLFRTGSQGLGSGAIPMISSITELVLRCIAAFTLPVFMGYRGVCLSSPVAWIGAAVILPFCYIARMRKIKKHLMLTP</sequence>
<feature type="transmembrane region" description="Helical" evidence="7">
    <location>
        <begin position="358"/>
        <end position="376"/>
    </location>
</feature>
<gene>
    <name evidence="8" type="ORF">FYJ80_10275</name>
</gene>
<feature type="transmembrane region" description="Helical" evidence="7">
    <location>
        <begin position="192"/>
        <end position="212"/>
    </location>
</feature>
<evidence type="ECO:0000256" key="7">
    <source>
        <dbReference type="SAM" id="Phobius"/>
    </source>
</evidence>
<keyword evidence="2" id="KW-0813">Transport</keyword>
<keyword evidence="4 7" id="KW-0812">Transmembrane</keyword>
<feature type="transmembrane region" description="Helical" evidence="7">
    <location>
        <begin position="315"/>
        <end position="334"/>
    </location>
</feature>
<feature type="transmembrane region" description="Helical" evidence="7">
    <location>
        <begin position="232"/>
        <end position="261"/>
    </location>
</feature>
<dbReference type="PIRSF" id="PIRSF006603">
    <property type="entry name" value="DinF"/>
    <property type="match status" value="1"/>
</dbReference>
<dbReference type="InterPro" id="IPR002528">
    <property type="entry name" value="MATE_fam"/>
</dbReference>
<keyword evidence="9" id="KW-1185">Reference proteome</keyword>
<evidence type="ECO:0000256" key="2">
    <source>
        <dbReference type="ARBA" id="ARBA00022448"/>
    </source>
</evidence>
<reference evidence="8 9" key="1">
    <citation type="submission" date="2019-08" db="EMBL/GenBank/DDBJ databases">
        <title>In-depth cultivation of the pig gut microbiome towards novel bacterial diversity and tailored functional studies.</title>
        <authorList>
            <person name="Wylensek D."/>
            <person name="Hitch T.C.A."/>
            <person name="Clavel T."/>
        </authorList>
    </citation>
    <scope>NUCLEOTIDE SEQUENCE [LARGE SCALE GENOMIC DNA]</scope>
    <source>
        <strain evidence="8 9">NM-380-WT-3C1</strain>
    </source>
</reference>
<evidence type="ECO:0000313" key="8">
    <source>
        <dbReference type="EMBL" id="MSU07146.1"/>
    </source>
</evidence>
<keyword evidence="6 7" id="KW-0472">Membrane</keyword>
<feature type="transmembrane region" description="Helical" evidence="7">
    <location>
        <begin position="56"/>
        <end position="80"/>
    </location>
</feature>
<feature type="transmembrane region" description="Helical" evidence="7">
    <location>
        <begin position="92"/>
        <end position="114"/>
    </location>
</feature>